<dbReference type="InterPro" id="IPR036388">
    <property type="entry name" value="WH-like_DNA-bd_sf"/>
</dbReference>
<proteinExistence type="predicted"/>
<reference key="1">
    <citation type="journal article" date="2007" name="Nature">
        <title>The medaka draft genome and insights into vertebrate genome evolution.</title>
        <authorList>
            <person name="Kasahara M."/>
            <person name="Naruse K."/>
            <person name="Sasaki S."/>
            <person name="Nakatani Y."/>
            <person name="Qu W."/>
            <person name="Ahsan B."/>
            <person name="Yamada T."/>
            <person name="Nagayasu Y."/>
            <person name="Doi K."/>
            <person name="Kasai Y."/>
            <person name="Jindo T."/>
            <person name="Kobayashi D."/>
            <person name="Shimada A."/>
            <person name="Toyoda A."/>
            <person name="Kuroki Y."/>
            <person name="Fujiyama A."/>
            <person name="Sasaki T."/>
            <person name="Shimizu A."/>
            <person name="Asakawa S."/>
            <person name="Shimizu N."/>
            <person name="Hashimoto S."/>
            <person name="Yang J."/>
            <person name="Lee Y."/>
            <person name="Matsushima K."/>
            <person name="Sugano S."/>
            <person name="Sakaizumi M."/>
            <person name="Narita T."/>
            <person name="Ohishi K."/>
            <person name="Haga S."/>
            <person name="Ohta F."/>
            <person name="Nomoto H."/>
            <person name="Nogata K."/>
            <person name="Morishita T."/>
            <person name="Endo T."/>
            <person name="Shin-I T."/>
            <person name="Takeda H."/>
            <person name="Morishita S."/>
            <person name="Kohara Y."/>
        </authorList>
    </citation>
    <scope>NUCLEOTIDE SEQUENCE [LARGE SCALE GENOMIC DNA]</scope>
    <source>
        <strain>Hd-rR</strain>
    </source>
</reference>
<dbReference type="PROSITE" id="PS50039">
    <property type="entry name" value="FORK_HEAD_3"/>
    <property type="match status" value="1"/>
</dbReference>
<reference evidence="4 5" key="2">
    <citation type="submission" date="2017-04" db="EMBL/GenBank/DDBJ databases">
        <title>CpG methylation of centromeres and impact of large insertions on vertebrate speciation.</title>
        <authorList>
            <person name="Ichikawa K."/>
            <person name="Yoshimura J."/>
            <person name="Morishita S."/>
        </authorList>
    </citation>
    <scope>NUCLEOTIDE SEQUENCE</scope>
    <source>
        <strain evidence="4 5">HSOK</strain>
    </source>
</reference>
<dbReference type="InterPro" id="IPR052327">
    <property type="entry name" value="Activin_resp_transcr_regulator"/>
</dbReference>
<name>A0A3P9JAL0_ORYLA</name>
<dbReference type="Gene3D" id="1.10.10.10">
    <property type="entry name" value="Winged helix-like DNA-binding domain superfamily/Winged helix DNA-binding domain"/>
    <property type="match status" value="1"/>
</dbReference>
<keyword evidence="1 2" id="KW-0238">DNA-binding</keyword>
<protein>
    <recommendedName>
        <fullName evidence="3">Fork-head domain-containing protein</fullName>
    </recommendedName>
</protein>
<evidence type="ECO:0000256" key="2">
    <source>
        <dbReference type="PROSITE-ProRule" id="PRU00089"/>
    </source>
</evidence>
<keyword evidence="2" id="KW-0539">Nucleus</keyword>
<dbReference type="GO" id="GO:0003700">
    <property type="term" value="F:DNA-binding transcription factor activity"/>
    <property type="evidence" value="ECO:0007669"/>
    <property type="project" value="InterPro"/>
</dbReference>
<reference evidence="4" key="3">
    <citation type="submission" date="2025-08" db="UniProtKB">
        <authorList>
            <consortium name="Ensembl"/>
        </authorList>
    </citation>
    <scope>IDENTIFICATION</scope>
    <source>
        <strain evidence="4">HSOK</strain>
    </source>
</reference>
<dbReference type="Pfam" id="PF00250">
    <property type="entry name" value="Forkhead"/>
    <property type="match status" value="1"/>
</dbReference>
<dbReference type="PANTHER" id="PTHR47316">
    <property type="entry name" value="FORKHEAD BOX PROTEIN H1"/>
    <property type="match status" value="1"/>
</dbReference>
<dbReference type="AlphaFoldDB" id="A0A3P9JAL0"/>
<evidence type="ECO:0000259" key="3">
    <source>
        <dbReference type="PROSITE" id="PS50039"/>
    </source>
</evidence>
<dbReference type="InterPro" id="IPR036390">
    <property type="entry name" value="WH_DNA-bd_sf"/>
</dbReference>
<dbReference type="GO" id="GO:0043565">
    <property type="term" value="F:sequence-specific DNA binding"/>
    <property type="evidence" value="ECO:0007669"/>
    <property type="project" value="InterPro"/>
</dbReference>
<dbReference type="Proteomes" id="UP000265200">
    <property type="component" value="Chromosome 11"/>
</dbReference>
<evidence type="ECO:0000313" key="5">
    <source>
        <dbReference type="Proteomes" id="UP000265200"/>
    </source>
</evidence>
<dbReference type="Ensembl" id="ENSORLT00015018476.1">
    <property type="protein sequence ID" value="ENSORLP00015029322.1"/>
    <property type="gene ID" value="ENSORLG00015012416.1"/>
</dbReference>
<feature type="DNA-binding region" description="Fork-head" evidence="2">
    <location>
        <begin position="26"/>
        <end position="111"/>
    </location>
</feature>
<comment type="subcellular location">
    <subcellularLocation>
        <location evidence="2">Nucleus</location>
    </subcellularLocation>
</comment>
<dbReference type="SMART" id="SM00339">
    <property type="entry name" value="FH"/>
    <property type="match status" value="1"/>
</dbReference>
<organism evidence="4 5">
    <name type="scientific">Oryzias latipes</name>
    <name type="common">Japanese rice fish</name>
    <name type="synonym">Japanese killifish</name>
    <dbReference type="NCBI Taxonomy" id="8090"/>
    <lineage>
        <taxon>Eukaryota</taxon>
        <taxon>Metazoa</taxon>
        <taxon>Chordata</taxon>
        <taxon>Craniata</taxon>
        <taxon>Vertebrata</taxon>
        <taxon>Euteleostomi</taxon>
        <taxon>Actinopterygii</taxon>
        <taxon>Neopterygii</taxon>
        <taxon>Teleostei</taxon>
        <taxon>Neoteleostei</taxon>
        <taxon>Acanthomorphata</taxon>
        <taxon>Ovalentaria</taxon>
        <taxon>Atherinomorphae</taxon>
        <taxon>Beloniformes</taxon>
        <taxon>Adrianichthyidae</taxon>
        <taxon>Oryziinae</taxon>
        <taxon>Oryzias</taxon>
    </lineage>
</organism>
<evidence type="ECO:0000256" key="1">
    <source>
        <dbReference type="ARBA" id="ARBA00023125"/>
    </source>
</evidence>
<accession>A0A3P9JAL0</accession>
<dbReference type="GO" id="GO:0005634">
    <property type="term" value="C:nucleus"/>
    <property type="evidence" value="ECO:0007669"/>
    <property type="project" value="UniProtKB-SubCell"/>
</dbReference>
<sequence>MEKSGVPGTFHPTSGTRREVYGNASTYLAKIAVALHDAPDQMLTFTQLIQKMEPLISEGRKSVKNNIRVCLSTHRCFRKIPVVPDPVTTKRNYWKLDSSQITTKMVRRHLKDLLHLFPELAYKVETGSKNQRSGTQSVLCSPQPAACDDARVNGKFSSSFSIENLLKKDTTPARPLRAFPPSVLLVKAEQHLCSDHRSAGEKTAVTWGSEQLLFSQTPAGSFTFWSTGGSISHCLNTRGMSQPIYDLPVILGSPCNY</sequence>
<dbReference type="PANTHER" id="PTHR47316:SF1">
    <property type="entry name" value="FORKHEAD BOX PROTEIN H1"/>
    <property type="match status" value="1"/>
</dbReference>
<feature type="domain" description="Fork-head" evidence="3">
    <location>
        <begin position="26"/>
        <end position="111"/>
    </location>
</feature>
<reference evidence="4" key="4">
    <citation type="submission" date="2025-09" db="UniProtKB">
        <authorList>
            <consortium name="Ensembl"/>
        </authorList>
    </citation>
    <scope>IDENTIFICATION</scope>
    <source>
        <strain evidence="4">HSOK</strain>
    </source>
</reference>
<dbReference type="SUPFAM" id="SSF46785">
    <property type="entry name" value="Winged helix' DNA-binding domain"/>
    <property type="match status" value="1"/>
</dbReference>
<dbReference type="InterPro" id="IPR001766">
    <property type="entry name" value="Fork_head_dom"/>
</dbReference>
<evidence type="ECO:0000313" key="4">
    <source>
        <dbReference type="Ensembl" id="ENSORLP00015029322.1"/>
    </source>
</evidence>